<feature type="non-terminal residue" evidence="1">
    <location>
        <position position="1"/>
    </location>
</feature>
<protein>
    <submittedName>
        <fullName evidence="1">Uncharacterized protein</fullName>
    </submittedName>
</protein>
<reference evidence="1 2" key="1">
    <citation type="journal article" date="2012" name="Nat. Biotechnol.">
        <title>Draft genome sequence of pigeonpea (Cajanus cajan), an orphan legume crop of resource-poor farmers.</title>
        <authorList>
            <person name="Varshney R.K."/>
            <person name="Chen W."/>
            <person name="Li Y."/>
            <person name="Bharti A.K."/>
            <person name="Saxena R.K."/>
            <person name="Schlueter J.A."/>
            <person name="Donoghue M.T."/>
            <person name="Azam S."/>
            <person name="Fan G."/>
            <person name="Whaley A.M."/>
            <person name="Farmer A.D."/>
            <person name="Sheridan J."/>
            <person name="Iwata A."/>
            <person name="Tuteja R."/>
            <person name="Penmetsa R.V."/>
            <person name="Wu W."/>
            <person name="Upadhyaya H.D."/>
            <person name="Yang S.P."/>
            <person name="Shah T."/>
            <person name="Saxena K.B."/>
            <person name="Michael T."/>
            <person name="McCombie W.R."/>
            <person name="Yang B."/>
            <person name="Zhang G."/>
            <person name="Yang H."/>
            <person name="Wang J."/>
            <person name="Spillane C."/>
            <person name="Cook D.R."/>
            <person name="May G.D."/>
            <person name="Xu X."/>
            <person name="Jackson S.A."/>
        </authorList>
    </citation>
    <scope>NUCLEOTIDE SEQUENCE [LARGE SCALE GENOMIC DNA]</scope>
    <source>
        <strain evidence="2">cv. Asha</strain>
    </source>
</reference>
<dbReference type="Proteomes" id="UP000075243">
    <property type="component" value="Chromosome 1"/>
</dbReference>
<accession>A0A151UCQ3</accession>
<evidence type="ECO:0000313" key="1">
    <source>
        <dbReference type="EMBL" id="KYP77001.1"/>
    </source>
</evidence>
<gene>
    <name evidence="1" type="ORF">KK1_021265</name>
</gene>
<dbReference type="PANTHER" id="PTHR11439">
    <property type="entry name" value="GAG-POL-RELATED RETROTRANSPOSON"/>
    <property type="match status" value="1"/>
</dbReference>
<organism evidence="1 2">
    <name type="scientific">Cajanus cajan</name>
    <name type="common">Pigeon pea</name>
    <name type="synonym">Cajanus indicus</name>
    <dbReference type="NCBI Taxonomy" id="3821"/>
    <lineage>
        <taxon>Eukaryota</taxon>
        <taxon>Viridiplantae</taxon>
        <taxon>Streptophyta</taxon>
        <taxon>Embryophyta</taxon>
        <taxon>Tracheophyta</taxon>
        <taxon>Spermatophyta</taxon>
        <taxon>Magnoliopsida</taxon>
        <taxon>eudicotyledons</taxon>
        <taxon>Gunneridae</taxon>
        <taxon>Pentapetalae</taxon>
        <taxon>rosids</taxon>
        <taxon>fabids</taxon>
        <taxon>Fabales</taxon>
        <taxon>Fabaceae</taxon>
        <taxon>Papilionoideae</taxon>
        <taxon>50 kb inversion clade</taxon>
        <taxon>NPAAA clade</taxon>
        <taxon>indigoferoid/millettioid clade</taxon>
        <taxon>Phaseoleae</taxon>
        <taxon>Cajanus</taxon>
    </lineage>
</organism>
<name>A0A151UCQ3_CAJCA</name>
<keyword evidence="2" id="KW-1185">Reference proteome</keyword>
<proteinExistence type="predicted"/>
<dbReference type="EMBL" id="CM003603">
    <property type="protein sequence ID" value="KYP77001.1"/>
    <property type="molecule type" value="Genomic_DNA"/>
</dbReference>
<sequence>LKGTVDFGIWYNKSDENVEGFDNSDWDGSIDDSKSIIRYVFSLSNEVFSRNSKKQDVVAQYSIEVEYVVVITTSNQAI</sequence>
<dbReference type="AlphaFoldDB" id="A0A151UCQ3"/>
<evidence type="ECO:0000313" key="2">
    <source>
        <dbReference type="Proteomes" id="UP000075243"/>
    </source>
</evidence>
<dbReference type="PANTHER" id="PTHR11439:SF502">
    <property type="entry name" value="SECRETED RXLR EFFECTOR PROTEIN 161-LIKE"/>
    <property type="match status" value="1"/>
</dbReference>